<organism evidence="2 3">
    <name type="scientific">Trifolium medium</name>
    <dbReference type="NCBI Taxonomy" id="97028"/>
    <lineage>
        <taxon>Eukaryota</taxon>
        <taxon>Viridiplantae</taxon>
        <taxon>Streptophyta</taxon>
        <taxon>Embryophyta</taxon>
        <taxon>Tracheophyta</taxon>
        <taxon>Spermatophyta</taxon>
        <taxon>Magnoliopsida</taxon>
        <taxon>eudicotyledons</taxon>
        <taxon>Gunneridae</taxon>
        <taxon>Pentapetalae</taxon>
        <taxon>rosids</taxon>
        <taxon>fabids</taxon>
        <taxon>Fabales</taxon>
        <taxon>Fabaceae</taxon>
        <taxon>Papilionoideae</taxon>
        <taxon>50 kb inversion clade</taxon>
        <taxon>NPAAA clade</taxon>
        <taxon>Hologalegina</taxon>
        <taxon>IRL clade</taxon>
        <taxon>Trifolieae</taxon>
        <taxon>Trifolium</taxon>
    </lineage>
</organism>
<accession>A0A392W0L0</accession>
<dbReference type="EMBL" id="LXQA011338982">
    <property type="protein sequence ID" value="MCI93797.1"/>
    <property type="molecule type" value="Genomic_DNA"/>
</dbReference>
<reference evidence="2 3" key="1">
    <citation type="journal article" date="2018" name="Front. Plant Sci.">
        <title>Red Clover (Trifolium pratense) and Zigzag Clover (T. medium) - A Picture of Genomic Similarities and Differences.</title>
        <authorList>
            <person name="Dluhosova J."/>
            <person name="Istvanek J."/>
            <person name="Nedelnik J."/>
            <person name="Repkova J."/>
        </authorList>
    </citation>
    <scope>NUCLEOTIDE SEQUENCE [LARGE SCALE GENOMIC DNA]</scope>
    <source>
        <strain evidence="3">cv. 10/8</strain>
        <tissue evidence="2">Leaf</tissue>
    </source>
</reference>
<protein>
    <submittedName>
        <fullName evidence="2">Uncharacterized protein</fullName>
    </submittedName>
</protein>
<feature type="non-terminal residue" evidence="2">
    <location>
        <position position="44"/>
    </location>
</feature>
<name>A0A392W0L0_9FABA</name>
<dbReference type="AlphaFoldDB" id="A0A392W0L0"/>
<feature type="coiled-coil region" evidence="1">
    <location>
        <begin position="1"/>
        <end position="30"/>
    </location>
</feature>
<keyword evidence="3" id="KW-1185">Reference proteome</keyword>
<dbReference type="Proteomes" id="UP000265520">
    <property type="component" value="Unassembled WGS sequence"/>
</dbReference>
<dbReference type="GO" id="GO:0006357">
    <property type="term" value="P:regulation of transcription by RNA polymerase II"/>
    <property type="evidence" value="ECO:0007669"/>
    <property type="project" value="InterPro"/>
</dbReference>
<evidence type="ECO:0000313" key="3">
    <source>
        <dbReference type="Proteomes" id="UP000265520"/>
    </source>
</evidence>
<dbReference type="PANTHER" id="PTHR36968">
    <property type="entry name" value="HOMEOBOX-DDT DOMAIN PROTEIN RLT2"/>
    <property type="match status" value="1"/>
</dbReference>
<dbReference type="InterPro" id="IPR044977">
    <property type="entry name" value="RLT1-3"/>
</dbReference>
<sequence length="44" mass="5342">MRQKEELRKEKEAERRKAALEKAHARKIAKESMELIEDEQLEMM</sequence>
<evidence type="ECO:0000256" key="1">
    <source>
        <dbReference type="SAM" id="Coils"/>
    </source>
</evidence>
<comment type="caution">
    <text evidence="2">The sequence shown here is derived from an EMBL/GenBank/DDBJ whole genome shotgun (WGS) entry which is preliminary data.</text>
</comment>
<proteinExistence type="predicted"/>
<dbReference type="PANTHER" id="PTHR36968:SF17">
    <property type="entry name" value="HOMEOBOX DOMAIN PROTEIN"/>
    <property type="match status" value="1"/>
</dbReference>
<keyword evidence="1" id="KW-0175">Coiled coil</keyword>
<evidence type="ECO:0000313" key="2">
    <source>
        <dbReference type="EMBL" id="MCI93797.1"/>
    </source>
</evidence>